<accession>A0A150PU63</accession>
<proteinExistence type="predicted"/>
<dbReference type="Proteomes" id="UP000075604">
    <property type="component" value="Unassembled WGS sequence"/>
</dbReference>
<dbReference type="PANTHER" id="PTHR47129:SF1">
    <property type="entry name" value="NMRA-LIKE DOMAIN-CONTAINING PROTEIN"/>
    <property type="match status" value="1"/>
</dbReference>
<dbReference type="InterPro" id="IPR008030">
    <property type="entry name" value="NmrA-like"/>
</dbReference>
<evidence type="ECO:0000313" key="2">
    <source>
        <dbReference type="EMBL" id="KYF59016.1"/>
    </source>
</evidence>
<dbReference type="CDD" id="cd05269">
    <property type="entry name" value="TMR_SDR_a"/>
    <property type="match status" value="1"/>
</dbReference>
<dbReference type="SUPFAM" id="SSF51735">
    <property type="entry name" value="NAD(P)-binding Rossmann-fold domains"/>
    <property type="match status" value="1"/>
</dbReference>
<comment type="caution">
    <text evidence="2">The sequence shown here is derived from an EMBL/GenBank/DDBJ whole genome shotgun (WGS) entry which is preliminary data.</text>
</comment>
<dbReference type="Pfam" id="PF05368">
    <property type="entry name" value="NmrA"/>
    <property type="match status" value="1"/>
</dbReference>
<dbReference type="Gene3D" id="3.90.25.10">
    <property type="entry name" value="UDP-galactose 4-epimerase, domain 1"/>
    <property type="match status" value="1"/>
</dbReference>
<dbReference type="PANTHER" id="PTHR47129">
    <property type="entry name" value="QUINONE OXIDOREDUCTASE 2"/>
    <property type="match status" value="1"/>
</dbReference>
<reference evidence="2 3" key="1">
    <citation type="submission" date="2014-02" db="EMBL/GenBank/DDBJ databases">
        <title>The small core and large imbalanced accessory genome model reveals a collaborative survival strategy of Sorangium cellulosum strains in nature.</title>
        <authorList>
            <person name="Han K."/>
            <person name="Peng R."/>
            <person name="Blom J."/>
            <person name="Li Y.-Z."/>
        </authorList>
    </citation>
    <scope>NUCLEOTIDE SEQUENCE [LARGE SCALE GENOMIC DNA]</scope>
    <source>
        <strain evidence="2 3">So0157-18</strain>
    </source>
</reference>
<dbReference type="InterPro" id="IPR052718">
    <property type="entry name" value="NmrA-type_oxidoreductase"/>
</dbReference>
<organism evidence="2 3">
    <name type="scientific">Sorangium cellulosum</name>
    <name type="common">Polyangium cellulosum</name>
    <dbReference type="NCBI Taxonomy" id="56"/>
    <lineage>
        <taxon>Bacteria</taxon>
        <taxon>Pseudomonadati</taxon>
        <taxon>Myxococcota</taxon>
        <taxon>Polyangia</taxon>
        <taxon>Polyangiales</taxon>
        <taxon>Polyangiaceae</taxon>
        <taxon>Sorangium</taxon>
    </lineage>
</organism>
<evidence type="ECO:0000259" key="1">
    <source>
        <dbReference type="Pfam" id="PF05368"/>
    </source>
</evidence>
<evidence type="ECO:0000313" key="3">
    <source>
        <dbReference type="Proteomes" id="UP000075604"/>
    </source>
</evidence>
<dbReference type="EMBL" id="JELX01001437">
    <property type="protein sequence ID" value="KYF59016.1"/>
    <property type="molecule type" value="Genomic_DNA"/>
</dbReference>
<feature type="domain" description="NmrA-like" evidence="1">
    <location>
        <begin position="3"/>
        <end position="251"/>
    </location>
</feature>
<name>A0A150PU63_SORCE</name>
<dbReference type="Gene3D" id="3.40.50.720">
    <property type="entry name" value="NAD(P)-binding Rossmann-like Domain"/>
    <property type="match status" value="1"/>
</dbReference>
<dbReference type="AlphaFoldDB" id="A0A150PU63"/>
<sequence length="297" mass="30706">MSQPLLVTGAGGQLGRRVVDLLLAHGAGPLIAATRHPEKLGELRARGVEVRRADFDAPASLAEAFAGAGRLLLISTDALDQPGRRIAQHRSAIQAAVKAGVRHVVYTSLTNPGPGSPITIAPDHQATEDALAESGLGATVLRNNLYADFLVASLRRALATGQLVAAAGDGKAGYVTREDCARAAAAALSADFDGKRVLDITGPTAVSQGEIARIASELTGKPIAYVRVPREALEQGMQHAGVPTKAATLLASFDEAIARGTLDVATHAVEELTGRPAEDVRSFLARHEAALLAPVGP</sequence>
<dbReference type="InterPro" id="IPR036291">
    <property type="entry name" value="NAD(P)-bd_dom_sf"/>
</dbReference>
<protein>
    <submittedName>
        <fullName evidence="2">NAD(P)-dependent oxidoreductase</fullName>
    </submittedName>
</protein>
<gene>
    <name evidence="2" type="ORF">BE04_41895</name>
</gene>